<keyword evidence="3" id="KW-1185">Reference proteome</keyword>
<evidence type="ECO:0000259" key="1">
    <source>
        <dbReference type="Pfam" id="PF13472"/>
    </source>
</evidence>
<dbReference type="PANTHER" id="PTHR30383:SF5">
    <property type="entry name" value="SGNH HYDROLASE-TYPE ESTERASE DOMAIN-CONTAINING PROTEIN"/>
    <property type="match status" value="1"/>
</dbReference>
<protein>
    <submittedName>
        <fullName evidence="2">SGNH hydrolase family</fullName>
    </submittedName>
</protein>
<dbReference type="InterPro" id="IPR036514">
    <property type="entry name" value="SGNH_hydro_sf"/>
</dbReference>
<dbReference type="EMBL" id="AYXG01000215">
    <property type="protein sequence ID" value="EWC59188.1"/>
    <property type="molecule type" value="Genomic_DNA"/>
</dbReference>
<accession>W7IFT7</accession>
<proteinExistence type="predicted"/>
<dbReference type="OrthoDB" id="9804395at2"/>
<organism evidence="2 3">
    <name type="scientific">Actinokineospora spheciospongiae</name>
    <dbReference type="NCBI Taxonomy" id="909613"/>
    <lineage>
        <taxon>Bacteria</taxon>
        <taxon>Bacillati</taxon>
        <taxon>Actinomycetota</taxon>
        <taxon>Actinomycetes</taxon>
        <taxon>Pseudonocardiales</taxon>
        <taxon>Pseudonocardiaceae</taxon>
        <taxon>Actinokineospora</taxon>
    </lineage>
</organism>
<dbReference type="CDD" id="cd01836">
    <property type="entry name" value="FeeA_FeeB_like"/>
    <property type="match status" value="1"/>
</dbReference>
<dbReference type="InterPro" id="IPR013830">
    <property type="entry name" value="SGNH_hydro"/>
</dbReference>
<dbReference type="InterPro" id="IPR051532">
    <property type="entry name" value="Ester_Hydrolysis_Enzymes"/>
</dbReference>
<evidence type="ECO:0000313" key="3">
    <source>
        <dbReference type="Proteomes" id="UP000019277"/>
    </source>
</evidence>
<dbReference type="SUPFAM" id="SSF52266">
    <property type="entry name" value="SGNH hydrolase"/>
    <property type="match status" value="1"/>
</dbReference>
<evidence type="ECO:0000313" key="2">
    <source>
        <dbReference type="EMBL" id="EWC59188.1"/>
    </source>
</evidence>
<dbReference type="AlphaFoldDB" id="W7IFT7"/>
<dbReference type="GO" id="GO:0004622">
    <property type="term" value="F:phosphatidylcholine lysophospholipase activity"/>
    <property type="evidence" value="ECO:0007669"/>
    <property type="project" value="TreeGrafter"/>
</dbReference>
<dbReference type="Pfam" id="PF13472">
    <property type="entry name" value="Lipase_GDSL_2"/>
    <property type="match status" value="1"/>
</dbReference>
<keyword evidence="2" id="KW-0378">Hydrolase</keyword>
<dbReference type="STRING" id="909613.UO65_5535"/>
<dbReference type="PATRIC" id="fig|909613.9.peg.5534"/>
<dbReference type="Proteomes" id="UP000019277">
    <property type="component" value="Unassembled WGS sequence"/>
</dbReference>
<name>W7IFT7_9PSEU</name>
<dbReference type="RefSeq" id="WP_035288028.1">
    <property type="nucleotide sequence ID" value="NZ_AYXG01000215.1"/>
</dbReference>
<dbReference type="PANTHER" id="PTHR30383">
    <property type="entry name" value="THIOESTERASE 1/PROTEASE 1/LYSOPHOSPHOLIPASE L1"/>
    <property type="match status" value="1"/>
</dbReference>
<feature type="domain" description="SGNH hydrolase-type esterase" evidence="1">
    <location>
        <begin position="74"/>
        <end position="251"/>
    </location>
</feature>
<gene>
    <name evidence="2" type="ORF">UO65_5535</name>
</gene>
<reference evidence="2 3" key="1">
    <citation type="journal article" date="2014" name="Genome Announc.">
        <title>Draft Genome Sequence of the Antitrypanosomally Active Sponge-Associated Bacterium Actinokineospora sp. Strain EG49.</title>
        <authorList>
            <person name="Harjes J."/>
            <person name="Ryu T."/>
            <person name="Abdelmohsen U.R."/>
            <person name="Moitinho-Silva L."/>
            <person name="Horn H."/>
            <person name="Ravasi T."/>
            <person name="Hentschel U."/>
        </authorList>
    </citation>
    <scope>NUCLEOTIDE SEQUENCE [LARGE SCALE GENOMIC DNA]</scope>
    <source>
        <strain evidence="2 3">EG49</strain>
    </source>
</reference>
<sequence length="270" mass="27269">MVGARGLRVLALAAGSVGGLSGAAYSLLTSQSRQARTVIGPPVELPLNADGCYLPDGTGPLPMADARHLITFAVLGDSTAAGLGAESPDLLPGVLLARGLAAESDRPVRLTTHAVGGSRTTGLAPQVDEALRHPPDVAVVIVGGNDVTARLGPNASAALLAAEVRRLIAAGTAVVVGTCPDLGAIVPIPQPLRAVARRWSLALARAQARELASTGATSVPLAALLSPHFLARPQDLFSGDRFHPNGAGYALAAEVMLAPLCAAAGVRRAR</sequence>
<dbReference type="eggNOG" id="COG2755">
    <property type="taxonomic scope" value="Bacteria"/>
</dbReference>
<comment type="caution">
    <text evidence="2">The sequence shown here is derived from an EMBL/GenBank/DDBJ whole genome shotgun (WGS) entry which is preliminary data.</text>
</comment>
<dbReference type="Gene3D" id="3.40.50.1110">
    <property type="entry name" value="SGNH hydrolase"/>
    <property type="match status" value="1"/>
</dbReference>